<evidence type="ECO:0000256" key="3">
    <source>
        <dbReference type="ARBA" id="ARBA00022692"/>
    </source>
</evidence>
<dbReference type="Proteomes" id="UP000295560">
    <property type="component" value="Unassembled WGS sequence"/>
</dbReference>
<keyword evidence="3 6" id="KW-0812">Transmembrane</keyword>
<dbReference type="Pfam" id="PF01810">
    <property type="entry name" value="LysE"/>
    <property type="match status" value="1"/>
</dbReference>
<comment type="caution">
    <text evidence="7">The sequence shown here is derived from an EMBL/GenBank/DDBJ whole genome shotgun (WGS) entry which is preliminary data.</text>
</comment>
<gene>
    <name evidence="7" type="ORF">EV378_6666</name>
</gene>
<feature type="transmembrane region" description="Helical" evidence="6">
    <location>
        <begin position="84"/>
        <end position="105"/>
    </location>
</feature>
<keyword evidence="4 6" id="KW-1133">Transmembrane helix</keyword>
<accession>A0A4R1HL24</accession>
<dbReference type="AlphaFoldDB" id="A0A4R1HL24"/>
<evidence type="ECO:0000313" key="7">
    <source>
        <dbReference type="EMBL" id="TCK22658.1"/>
    </source>
</evidence>
<feature type="transmembrane region" description="Helical" evidence="6">
    <location>
        <begin position="15"/>
        <end position="38"/>
    </location>
</feature>
<feature type="transmembrane region" description="Helical" evidence="6">
    <location>
        <begin position="50"/>
        <end position="72"/>
    </location>
</feature>
<evidence type="ECO:0000256" key="5">
    <source>
        <dbReference type="ARBA" id="ARBA00023136"/>
    </source>
</evidence>
<name>A0A4R1HL24_PSEEN</name>
<keyword evidence="8" id="KW-1185">Reference proteome</keyword>
<comment type="subcellular location">
    <subcellularLocation>
        <location evidence="1">Cell membrane</location>
        <topology evidence="1">Multi-pass membrane protein</topology>
    </subcellularLocation>
</comment>
<dbReference type="EMBL" id="SMFZ01000002">
    <property type="protein sequence ID" value="TCK22658.1"/>
    <property type="molecule type" value="Genomic_DNA"/>
</dbReference>
<dbReference type="GO" id="GO:0015171">
    <property type="term" value="F:amino acid transmembrane transporter activity"/>
    <property type="evidence" value="ECO:0007669"/>
    <property type="project" value="TreeGrafter"/>
</dbReference>
<feature type="transmembrane region" description="Helical" evidence="6">
    <location>
        <begin position="117"/>
        <end position="136"/>
    </location>
</feature>
<dbReference type="PANTHER" id="PTHR30086">
    <property type="entry name" value="ARGININE EXPORTER PROTEIN ARGO"/>
    <property type="match status" value="1"/>
</dbReference>
<organism evidence="7 8">
    <name type="scientific">Pseudonocardia endophytica</name>
    <dbReference type="NCBI Taxonomy" id="401976"/>
    <lineage>
        <taxon>Bacteria</taxon>
        <taxon>Bacillati</taxon>
        <taxon>Actinomycetota</taxon>
        <taxon>Actinomycetes</taxon>
        <taxon>Pseudonocardiales</taxon>
        <taxon>Pseudonocardiaceae</taxon>
        <taxon>Pseudonocardia</taxon>
    </lineage>
</organism>
<evidence type="ECO:0000256" key="1">
    <source>
        <dbReference type="ARBA" id="ARBA00004651"/>
    </source>
</evidence>
<keyword evidence="2" id="KW-1003">Cell membrane</keyword>
<feature type="transmembrane region" description="Helical" evidence="6">
    <location>
        <begin position="189"/>
        <end position="210"/>
    </location>
</feature>
<dbReference type="InterPro" id="IPR001123">
    <property type="entry name" value="LeuE-type"/>
</dbReference>
<proteinExistence type="predicted"/>
<evidence type="ECO:0000313" key="8">
    <source>
        <dbReference type="Proteomes" id="UP000295560"/>
    </source>
</evidence>
<dbReference type="PANTHER" id="PTHR30086:SF20">
    <property type="entry name" value="ARGININE EXPORTER PROTEIN ARGO-RELATED"/>
    <property type="match status" value="1"/>
</dbReference>
<evidence type="ECO:0000256" key="4">
    <source>
        <dbReference type="ARBA" id="ARBA00022989"/>
    </source>
</evidence>
<evidence type="ECO:0000256" key="2">
    <source>
        <dbReference type="ARBA" id="ARBA00022475"/>
    </source>
</evidence>
<dbReference type="GO" id="GO:0005886">
    <property type="term" value="C:plasma membrane"/>
    <property type="evidence" value="ECO:0007669"/>
    <property type="project" value="UniProtKB-SubCell"/>
</dbReference>
<dbReference type="OrthoDB" id="5638726at2"/>
<keyword evidence="5 6" id="KW-0472">Membrane</keyword>
<evidence type="ECO:0000256" key="6">
    <source>
        <dbReference type="SAM" id="Phobius"/>
    </source>
</evidence>
<feature type="transmembrane region" description="Helical" evidence="6">
    <location>
        <begin position="156"/>
        <end position="177"/>
    </location>
</feature>
<sequence length="213" mass="21812">MSWTPGHGLPSVDHVLTLLAGFGTGIALIPAIGAQNAFVLRQGLRREHPVAVASFCSAADLVLIAAAIAGVGALVTRVPGLLEVIRVVGVVYLLVYAAFALQRAVRPGSLHASGRGGSLLTVLGTAAALTLLNPHLYLDVLMLGSIANAHQGDGRWLFGAGVITASVTWFFSVSLGASRLAGMFARPTAWRVLDVTVAAVMVALAVSLAVGTS</sequence>
<protein>
    <submittedName>
        <fullName evidence="7">L-lysine exporter family protein LysE/ArgO</fullName>
    </submittedName>
</protein>
<reference evidence="7 8" key="1">
    <citation type="submission" date="2019-03" db="EMBL/GenBank/DDBJ databases">
        <title>Sequencing the genomes of 1000 actinobacteria strains.</title>
        <authorList>
            <person name="Klenk H.-P."/>
        </authorList>
    </citation>
    <scope>NUCLEOTIDE SEQUENCE [LARGE SCALE GENOMIC DNA]</scope>
    <source>
        <strain evidence="7 8">DSM 44969</strain>
    </source>
</reference>